<sequence length="106" mass="11667">MSKVLPELKEMARNNAALILRHLNASNQSKVAEQVGVDGSTLSRLKNDKKNNGLTEVEFIGALLTSLDLKVVSASDVYCSPEVAEATRVYLAHAFTSPEYMRILFK</sequence>
<evidence type="ECO:0000313" key="2">
    <source>
        <dbReference type="Proteomes" id="UP001159329"/>
    </source>
</evidence>
<comment type="caution">
    <text evidence="1">The sequence shown here is derived from an EMBL/GenBank/DDBJ whole genome shotgun (WGS) entry which is preliminary data.</text>
</comment>
<name>A0AA42L8J4_9GAMM</name>
<evidence type="ECO:0000313" key="1">
    <source>
        <dbReference type="EMBL" id="MDH0562179.1"/>
    </source>
</evidence>
<dbReference type="SUPFAM" id="SSF47413">
    <property type="entry name" value="lambda repressor-like DNA-binding domains"/>
    <property type="match status" value="1"/>
</dbReference>
<dbReference type="InterPro" id="IPR010982">
    <property type="entry name" value="Lambda_DNA-bd_dom_sf"/>
</dbReference>
<dbReference type="Gene3D" id="1.10.260.40">
    <property type="entry name" value="lambda repressor-like DNA-binding domains"/>
    <property type="match status" value="1"/>
</dbReference>
<dbReference type="AlphaFoldDB" id="A0AA42L8J4"/>
<dbReference type="EMBL" id="JAOEEO010000001">
    <property type="protein sequence ID" value="MDH0562179.1"/>
    <property type="molecule type" value="Genomic_DNA"/>
</dbReference>
<organism evidence="1 2">
    <name type="scientific">Acinetobacter courvalinii</name>
    <dbReference type="NCBI Taxonomy" id="280147"/>
    <lineage>
        <taxon>Bacteria</taxon>
        <taxon>Pseudomonadati</taxon>
        <taxon>Pseudomonadota</taxon>
        <taxon>Gammaproteobacteria</taxon>
        <taxon>Moraxellales</taxon>
        <taxon>Moraxellaceae</taxon>
        <taxon>Acinetobacter</taxon>
    </lineage>
</organism>
<dbReference type="RefSeq" id="WP_279694063.1">
    <property type="nucleotide sequence ID" value="NZ_JAOEEO010000001.1"/>
</dbReference>
<gene>
    <name evidence="1" type="ORF">N7644_00605</name>
</gene>
<dbReference type="Proteomes" id="UP001159329">
    <property type="component" value="Unassembled WGS sequence"/>
</dbReference>
<proteinExistence type="predicted"/>
<accession>A0AA42L8J4</accession>
<protein>
    <submittedName>
        <fullName evidence="1">XRE family transcriptional regulator</fullName>
    </submittedName>
</protein>
<reference evidence="1" key="1">
    <citation type="submission" date="2022-09" db="EMBL/GenBank/DDBJ databases">
        <title>Intensive care unit water sources are persistently colonized with multi-drug resistant bacteria and are the site of extensive horizontal gene transfer of antibiotic resistance genes.</title>
        <authorList>
            <person name="Diorio-Toth L."/>
        </authorList>
    </citation>
    <scope>NUCLEOTIDE SEQUENCE</scope>
    <source>
        <strain evidence="1">GD04005</strain>
    </source>
</reference>
<dbReference type="GO" id="GO:0003677">
    <property type="term" value="F:DNA binding"/>
    <property type="evidence" value="ECO:0007669"/>
    <property type="project" value="InterPro"/>
</dbReference>